<evidence type="ECO:0000313" key="1">
    <source>
        <dbReference type="EMBL" id="KAH3718692.1"/>
    </source>
</evidence>
<reference evidence="1" key="2">
    <citation type="submission" date="2020-11" db="EMBL/GenBank/DDBJ databases">
        <authorList>
            <person name="McCartney M.A."/>
            <person name="Auch B."/>
            <person name="Kono T."/>
            <person name="Mallez S."/>
            <person name="Becker A."/>
            <person name="Gohl D.M."/>
            <person name="Silverstein K.A.T."/>
            <person name="Koren S."/>
            <person name="Bechman K.B."/>
            <person name="Herman A."/>
            <person name="Abrahante J.E."/>
            <person name="Garbe J."/>
        </authorList>
    </citation>
    <scope>NUCLEOTIDE SEQUENCE</scope>
    <source>
        <strain evidence="1">Duluth1</strain>
        <tissue evidence="1">Whole animal</tissue>
    </source>
</reference>
<organism evidence="1 2">
    <name type="scientific">Dreissena polymorpha</name>
    <name type="common">Zebra mussel</name>
    <name type="synonym">Mytilus polymorpha</name>
    <dbReference type="NCBI Taxonomy" id="45954"/>
    <lineage>
        <taxon>Eukaryota</taxon>
        <taxon>Metazoa</taxon>
        <taxon>Spiralia</taxon>
        <taxon>Lophotrochozoa</taxon>
        <taxon>Mollusca</taxon>
        <taxon>Bivalvia</taxon>
        <taxon>Autobranchia</taxon>
        <taxon>Heteroconchia</taxon>
        <taxon>Euheterodonta</taxon>
        <taxon>Imparidentia</taxon>
        <taxon>Neoheterodontei</taxon>
        <taxon>Myida</taxon>
        <taxon>Dreissenoidea</taxon>
        <taxon>Dreissenidae</taxon>
        <taxon>Dreissena</taxon>
    </lineage>
</organism>
<proteinExistence type="predicted"/>
<keyword evidence="2" id="KW-1185">Reference proteome</keyword>
<dbReference type="AlphaFoldDB" id="A0A9D4C751"/>
<dbReference type="Proteomes" id="UP000828390">
    <property type="component" value="Unassembled WGS sequence"/>
</dbReference>
<reference evidence="1" key="1">
    <citation type="journal article" date="2019" name="bioRxiv">
        <title>The Genome of the Zebra Mussel, Dreissena polymorpha: A Resource for Invasive Species Research.</title>
        <authorList>
            <person name="McCartney M.A."/>
            <person name="Auch B."/>
            <person name="Kono T."/>
            <person name="Mallez S."/>
            <person name="Zhang Y."/>
            <person name="Obille A."/>
            <person name="Becker A."/>
            <person name="Abrahante J.E."/>
            <person name="Garbe J."/>
            <person name="Badalamenti J.P."/>
            <person name="Herman A."/>
            <person name="Mangelson H."/>
            <person name="Liachko I."/>
            <person name="Sullivan S."/>
            <person name="Sone E.D."/>
            <person name="Koren S."/>
            <person name="Silverstein K.A.T."/>
            <person name="Beckman K.B."/>
            <person name="Gohl D.M."/>
        </authorList>
    </citation>
    <scope>NUCLEOTIDE SEQUENCE</scope>
    <source>
        <strain evidence="1">Duluth1</strain>
        <tissue evidence="1">Whole animal</tissue>
    </source>
</reference>
<name>A0A9D4C751_DREPO</name>
<accession>A0A9D4C751</accession>
<protein>
    <submittedName>
        <fullName evidence="1">Uncharacterized protein</fullName>
    </submittedName>
</protein>
<comment type="caution">
    <text evidence="1">The sequence shown here is derived from an EMBL/GenBank/DDBJ whole genome shotgun (WGS) entry which is preliminary data.</text>
</comment>
<evidence type="ECO:0000313" key="2">
    <source>
        <dbReference type="Proteomes" id="UP000828390"/>
    </source>
</evidence>
<sequence>MFPQIRRTETEEECSANHGDDPSRHLFKLLDYVGYSHDIIAERRRVFHGIDAMINNAREDEIVHVTAGSKSEGLASCFESDYDYININIYQTIVCKFENFTNIISNDTTEFCMLGEA</sequence>
<dbReference type="EMBL" id="JAIWYP010000013">
    <property type="protein sequence ID" value="KAH3718692.1"/>
    <property type="molecule type" value="Genomic_DNA"/>
</dbReference>
<gene>
    <name evidence="1" type="ORF">DPMN_061498</name>
</gene>